<name>A0A1R3JSH6_COCAP</name>
<sequence length="149" mass="16994">MAIGTVWASRRSDAVAIGEADSRHGKRQWRLGVRVLALLEEEGKRLLHLEAIDEKRSNAKENGKKYQDGMALLYNRFVKGKTFSAGQLMLKAADHIRRYLANPSKFAANWEGPFIIKEAFDSSYYKIEAQDGSLILELINAKWLKPYYC</sequence>
<dbReference type="EMBL" id="AWWV01007174">
    <property type="protein sequence ID" value="OMO97839.1"/>
    <property type="molecule type" value="Genomic_DNA"/>
</dbReference>
<comment type="caution">
    <text evidence="1">The sequence shown here is derived from an EMBL/GenBank/DDBJ whole genome shotgun (WGS) entry which is preliminary data.</text>
</comment>
<dbReference type="Proteomes" id="UP000188268">
    <property type="component" value="Unassembled WGS sequence"/>
</dbReference>
<keyword evidence="2" id="KW-1185">Reference proteome</keyword>
<evidence type="ECO:0000313" key="1">
    <source>
        <dbReference type="EMBL" id="OMO97839.1"/>
    </source>
</evidence>
<gene>
    <name evidence="1" type="ORF">CCACVL1_04431</name>
</gene>
<evidence type="ECO:0000313" key="2">
    <source>
        <dbReference type="Proteomes" id="UP000188268"/>
    </source>
</evidence>
<accession>A0A1R3JSH6</accession>
<proteinExistence type="predicted"/>
<reference evidence="1 2" key="1">
    <citation type="submission" date="2013-09" db="EMBL/GenBank/DDBJ databases">
        <title>Corchorus capsularis genome sequencing.</title>
        <authorList>
            <person name="Alam M."/>
            <person name="Haque M.S."/>
            <person name="Islam M.S."/>
            <person name="Emdad E.M."/>
            <person name="Islam M.M."/>
            <person name="Ahmed B."/>
            <person name="Halim A."/>
            <person name="Hossen Q.M.M."/>
            <person name="Hossain M.Z."/>
            <person name="Ahmed R."/>
            <person name="Khan M.M."/>
            <person name="Islam R."/>
            <person name="Rashid M.M."/>
            <person name="Khan S.A."/>
            <person name="Rahman M.S."/>
            <person name="Alam M."/>
        </authorList>
    </citation>
    <scope>NUCLEOTIDE SEQUENCE [LARGE SCALE GENOMIC DNA]</scope>
    <source>
        <strain evidence="2">cv. CVL-1</strain>
        <tissue evidence="1">Whole seedling</tissue>
    </source>
</reference>
<dbReference type="OrthoDB" id="985844at2759"/>
<dbReference type="OMA" id="SYYKIEA"/>
<dbReference type="Gramene" id="OMO97839">
    <property type="protein sequence ID" value="OMO97839"/>
    <property type="gene ID" value="CCACVL1_04431"/>
</dbReference>
<dbReference type="AlphaFoldDB" id="A0A1R3JSH6"/>
<protein>
    <submittedName>
        <fullName evidence="1">Uncharacterized protein</fullName>
    </submittedName>
</protein>
<organism evidence="1 2">
    <name type="scientific">Corchorus capsularis</name>
    <name type="common">Jute</name>
    <dbReference type="NCBI Taxonomy" id="210143"/>
    <lineage>
        <taxon>Eukaryota</taxon>
        <taxon>Viridiplantae</taxon>
        <taxon>Streptophyta</taxon>
        <taxon>Embryophyta</taxon>
        <taxon>Tracheophyta</taxon>
        <taxon>Spermatophyta</taxon>
        <taxon>Magnoliopsida</taxon>
        <taxon>eudicotyledons</taxon>
        <taxon>Gunneridae</taxon>
        <taxon>Pentapetalae</taxon>
        <taxon>rosids</taxon>
        <taxon>malvids</taxon>
        <taxon>Malvales</taxon>
        <taxon>Malvaceae</taxon>
        <taxon>Grewioideae</taxon>
        <taxon>Apeibeae</taxon>
        <taxon>Corchorus</taxon>
    </lineage>
</organism>